<dbReference type="InterPro" id="IPR050598">
    <property type="entry name" value="AminoAcid_Transporter"/>
</dbReference>
<keyword evidence="7 19" id="KW-1133">Transmembrane helix</keyword>
<evidence type="ECO:0000313" key="21">
    <source>
        <dbReference type="Proteomes" id="UP000708208"/>
    </source>
</evidence>
<keyword evidence="9" id="KW-1015">Disulfide bond</keyword>
<keyword evidence="21" id="KW-1185">Reference proteome</keyword>
<keyword evidence="4" id="KW-1003">Cell membrane</keyword>
<sequence>MDNPGLTKDEDIKMSSADRFTTIPGKLSMDDGNKIEQDNLVNLKRTLGLFGSISLIVGSMMGSGIFVSPGGIFENTNSVWFGLIVWAVCGVLSICVWFGLIVWAVCGVLSICGGITYIELSTVVPSSGAEYSYILSAFGSVPGFLTAWASLVMIKPTSTATSCIAFAQYSMDPFVDDVKAIPWAVKLMTVAVILFLTFVNCYSAKLGAKVQIFFTVAKLVAIGVVVGSGIYNLIIGKTSYLKQDFDQIEWNMGKIAAAFFGGFYAYDGWNQLNFVTEEIKNPYKNLPRGIFIGLPLVGVCYLLANVSFLTVMTMQEVIDAPSVATIFGERMLGVMSFIMPLSVAMSAFGTANGGLFTSARVTYVAGREGHLPDVLGYVHMTRNTPASSLVVNCVVATALTMTLELQELIKFFGFTTWLIYGSTACAMIVMRYTKPNANRPFKAPLWMAGVVILMSGFLIIASLVLDPRMEYLYSAIFILCGLLFYIPFVHFQVKLPGSDILTTGIQKILMVVPPEGLWLLVAVVLSNAYTDKLTLDLTAEKPAQGLETIDVLEKVDIMFAFIPEVKKYAAQMSQRYGGNVSTHD</sequence>
<evidence type="ECO:0000256" key="18">
    <source>
        <dbReference type="ARBA" id="ARBA00093193"/>
    </source>
</evidence>
<evidence type="ECO:0000256" key="8">
    <source>
        <dbReference type="ARBA" id="ARBA00023136"/>
    </source>
</evidence>
<comment type="subcellular location">
    <subcellularLocation>
        <location evidence="1">Apical cell membrane</location>
        <topology evidence="1">Multi-pass membrane protein</topology>
    </subcellularLocation>
</comment>
<evidence type="ECO:0000256" key="5">
    <source>
        <dbReference type="ARBA" id="ARBA00022553"/>
    </source>
</evidence>
<dbReference type="OrthoDB" id="5982228at2759"/>
<evidence type="ECO:0000256" key="19">
    <source>
        <dbReference type="SAM" id="Phobius"/>
    </source>
</evidence>
<feature type="transmembrane region" description="Helical" evidence="19">
    <location>
        <begin position="79"/>
        <end position="112"/>
    </location>
</feature>
<proteinExistence type="inferred from homology"/>
<feature type="transmembrane region" description="Helical" evidence="19">
    <location>
        <begin position="290"/>
        <end position="311"/>
    </location>
</feature>
<feature type="transmembrane region" description="Helical" evidence="19">
    <location>
        <begin position="411"/>
        <end position="433"/>
    </location>
</feature>
<organism evidence="20 21">
    <name type="scientific">Allacma fusca</name>
    <dbReference type="NCBI Taxonomy" id="39272"/>
    <lineage>
        <taxon>Eukaryota</taxon>
        <taxon>Metazoa</taxon>
        <taxon>Ecdysozoa</taxon>
        <taxon>Arthropoda</taxon>
        <taxon>Hexapoda</taxon>
        <taxon>Collembola</taxon>
        <taxon>Symphypleona</taxon>
        <taxon>Sminthuridae</taxon>
        <taxon>Allacma</taxon>
    </lineage>
</organism>
<reference evidence="20" key="1">
    <citation type="submission" date="2021-06" db="EMBL/GenBank/DDBJ databases">
        <authorList>
            <person name="Hodson N. C."/>
            <person name="Mongue J. A."/>
            <person name="Jaron S. K."/>
        </authorList>
    </citation>
    <scope>NUCLEOTIDE SEQUENCE</scope>
</reference>
<evidence type="ECO:0000256" key="16">
    <source>
        <dbReference type="ARBA" id="ARBA00079910"/>
    </source>
</evidence>
<name>A0A8J2MCD9_9HEXA</name>
<protein>
    <recommendedName>
        <fullName evidence="15">b(0,+)-type amino acid transporter 1</fullName>
    </recommendedName>
    <alternativeName>
        <fullName evidence="16">Glycoprotein-associated amino acid transporter b0,+AT1</fullName>
    </alternativeName>
    <alternativeName>
        <fullName evidence="17">Solute carrier family 7 member 9</fullName>
    </alternativeName>
</protein>
<dbReference type="EMBL" id="CAJVCH010570831">
    <property type="protein sequence ID" value="CAG7835985.1"/>
    <property type="molecule type" value="Genomic_DNA"/>
</dbReference>
<dbReference type="GO" id="GO:0015179">
    <property type="term" value="F:L-amino acid transmembrane transporter activity"/>
    <property type="evidence" value="ECO:0007669"/>
    <property type="project" value="TreeGrafter"/>
</dbReference>
<comment type="similarity">
    <text evidence="2">Belongs to the amino acid-polyamine-organocation (APC) superfamily.</text>
</comment>
<keyword evidence="3" id="KW-0813">Transport</keyword>
<comment type="caution">
    <text evidence="20">The sequence shown here is derived from an EMBL/GenBank/DDBJ whole genome shotgun (WGS) entry which is preliminary data.</text>
</comment>
<evidence type="ECO:0000256" key="10">
    <source>
        <dbReference type="ARBA" id="ARBA00051323"/>
    </source>
</evidence>
<feature type="transmembrane region" description="Helical" evidence="19">
    <location>
        <begin position="445"/>
        <end position="465"/>
    </location>
</feature>
<feature type="transmembrane region" description="Helical" evidence="19">
    <location>
        <begin position="212"/>
        <end position="234"/>
    </location>
</feature>
<comment type="catalytic activity">
    <reaction evidence="13">
        <text>L-cysteine(out) + L-arginine(in) = L-cysteine(in) + L-arginine(out)</text>
        <dbReference type="Rhea" id="RHEA:71071"/>
        <dbReference type="ChEBI" id="CHEBI:32682"/>
        <dbReference type="ChEBI" id="CHEBI:35235"/>
    </reaction>
    <physiologicalReaction direction="left-to-right" evidence="13">
        <dbReference type="Rhea" id="RHEA:71072"/>
    </physiologicalReaction>
</comment>
<comment type="catalytic activity">
    <reaction evidence="10">
        <text>L-lysine(out) + L-arginine(in) = L-lysine(in) + L-arginine(out)</text>
        <dbReference type="Rhea" id="RHEA:70827"/>
        <dbReference type="ChEBI" id="CHEBI:32551"/>
        <dbReference type="ChEBI" id="CHEBI:32682"/>
    </reaction>
    <physiologicalReaction direction="left-to-right" evidence="10">
        <dbReference type="Rhea" id="RHEA:70828"/>
    </physiologicalReaction>
</comment>
<evidence type="ECO:0000256" key="3">
    <source>
        <dbReference type="ARBA" id="ARBA00022448"/>
    </source>
</evidence>
<evidence type="ECO:0000256" key="6">
    <source>
        <dbReference type="ARBA" id="ARBA00022692"/>
    </source>
</evidence>
<dbReference type="PANTHER" id="PTHR11785:SF512">
    <property type="entry name" value="SOBREMESA, ISOFORM B"/>
    <property type="match status" value="1"/>
</dbReference>
<gene>
    <name evidence="20" type="ORF">AFUS01_LOCUS45282</name>
</gene>
<feature type="transmembrane region" description="Helical" evidence="19">
    <location>
        <begin position="180"/>
        <end position="200"/>
    </location>
</feature>
<evidence type="ECO:0000256" key="7">
    <source>
        <dbReference type="ARBA" id="ARBA00022989"/>
    </source>
</evidence>
<keyword evidence="5" id="KW-0597">Phosphoprotein</keyword>
<feature type="transmembrane region" description="Helical" evidence="19">
    <location>
        <begin position="332"/>
        <end position="351"/>
    </location>
</feature>
<comment type="catalytic activity">
    <reaction evidence="12">
        <text>L-histidine(out) + L-arginine(in) = L-histidine(in) + L-arginine(out)</text>
        <dbReference type="Rhea" id="RHEA:71063"/>
        <dbReference type="ChEBI" id="CHEBI:32682"/>
        <dbReference type="ChEBI" id="CHEBI:57595"/>
    </reaction>
    <physiologicalReaction direction="left-to-right" evidence="12">
        <dbReference type="Rhea" id="RHEA:71064"/>
    </physiologicalReaction>
</comment>
<evidence type="ECO:0000256" key="2">
    <source>
        <dbReference type="ARBA" id="ARBA00009523"/>
    </source>
</evidence>
<evidence type="ECO:0000256" key="9">
    <source>
        <dbReference type="ARBA" id="ARBA00023157"/>
    </source>
</evidence>
<keyword evidence="6 19" id="KW-0812">Transmembrane</keyword>
<accession>A0A8J2MCD9</accession>
<evidence type="ECO:0000256" key="12">
    <source>
        <dbReference type="ARBA" id="ARBA00051835"/>
    </source>
</evidence>
<dbReference type="Pfam" id="PF13520">
    <property type="entry name" value="AA_permease_2"/>
    <property type="match status" value="1"/>
</dbReference>
<comment type="catalytic activity">
    <reaction evidence="11">
        <text>L-cystine(out) + L-arginine(in) = L-cystine(in) + L-arginine(out)</text>
        <dbReference type="Rhea" id="RHEA:71075"/>
        <dbReference type="ChEBI" id="CHEBI:32682"/>
        <dbReference type="ChEBI" id="CHEBI:35491"/>
    </reaction>
    <physiologicalReaction direction="left-to-right" evidence="11">
        <dbReference type="Rhea" id="RHEA:71076"/>
    </physiologicalReaction>
</comment>
<evidence type="ECO:0000256" key="11">
    <source>
        <dbReference type="ARBA" id="ARBA00051814"/>
    </source>
</evidence>
<evidence type="ECO:0000256" key="15">
    <source>
        <dbReference type="ARBA" id="ARBA00074336"/>
    </source>
</evidence>
<dbReference type="GO" id="GO:0016324">
    <property type="term" value="C:apical plasma membrane"/>
    <property type="evidence" value="ECO:0007669"/>
    <property type="project" value="UniProtKB-SubCell"/>
</dbReference>
<dbReference type="FunFam" id="1.20.1740.10:FF:000015">
    <property type="entry name" value="B(0,+)-type amino acid transporter 1"/>
    <property type="match status" value="1"/>
</dbReference>
<evidence type="ECO:0000256" key="17">
    <source>
        <dbReference type="ARBA" id="ARBA00083296"/>
    </source>
</evidence>
<evidence type="ECO:0000256" key="1">
    <source>
        <dbReference type="ARBA" id="ARBA00004424"/>
    </source>
</evidence>
<comment type="catalytic activity">
    <reaction evidence="14">
        <text>L-leucine(out) + L-arginine(in) = L-leucine(in) + L-arginine(out)</text>
        <dbReference type="Rhea" id="RHEA:71059"/>
        <dbReference type="ChEBI" id="CHEBI:32682"/>
        <dbReference type="ChEBI" id="CHEBI:57427"/>
    </reaction>
    <physiologicalReaction direction="left-to-right" evidence="14">
        <dbReference type="Rhea" id="RHEA:71060"/>
    </physiologicalReaction>
</comment>
<dbReference type="AlphaFoldDB" id="A0A8J2MCD9"/>
<dbReference type="InterPro" id="IPR002293">
    <property type="entry name" value="AA/rel_permease1"/>
</dbReference>
<dbReference type="PANTHER" id="PTHR11785">
    <property type="entry name" value="AMINO ACID TRANSPORTER"/>
    <property type="match status" value="1"/>
</dbReference>
<evidence type="ECO:0000256" key="14">
    <source>
        <dbReference type="ARBA" id="ARBA00052732"/>
    </source>
</evidence>
<evidence type="ECO:0000313" key="20">
    <source>
        <dbReference type="EMBL" id="CAG7835985.1"/>
    </source>
</evidence>
<evidence type="ECO:0000256" key="4">
    <source>
        <dbReference type="ARBA" id="ARBA00022475"/>
    </source>
</evidence>
<feature type="transmembrane region" description="Helical" evidence="19">
    <location>
        <begin position="471"/>
        <end position="491"/>
    </location>
</feature>
<comment type="catalytic activity">
    <reaction evidence="18">
        <text>L-phenylalanine(out) + L-arginine(in) = L-phenylalanine(in) + L-arginine(out)</text>
        <dbReference type="Rhea" id="RHEA:71067"/>
        <dbReference type="ChEBI" id="CHEBI:32682"/>
        <dbReference type="ChEBI" id="CHEBI:58095"/>
    </reaction>
    <physiologicalReaction direction="left-to-right" evidence="18">
        <dbReference type="Rhea" id="RHEA:71068"/>
    </physiologicalReaction>
</comment>
<evidence type="ECO:0000256" key="13">
    <source>
        <dbReference type="ARBA" id="ARBA00052179"/>
    </source>
</evidence>
<feature type="transmembrane region" description="Helical" evidence="19">
    <location>
        <begin position="47"/>
        <end position="67"/>
    </location>
</feature>
<keyword evidence="8 19" id="KW-0472">Membrane</keyword>
<dbReference type="Proteomes" id="UP000708208">
    <property type="component" value="Unassembled WGS sequence"/>
</dbReference>